<keyword evidence="2" id="KW-1185">Reference proteome</keyword>
<proteinExistence type="predicted"/>
<reference evidence="1 2" key="1">
    <citation type="journal article" date="2010" name="Nat. Biotechnol.">
        <title>Genome sequence of the model mushroom Schizophyllum commune.</title>
        <authorList>
            <person name="Ohm R.A."/>
            <person name="de Jong J.F."/>
            <person name="Lugones L.G."/>
            <person name="Aerts A."/>
            <person name="Kothe E."/>
            <person name="Stajich J.E."/>
            <person name="de Vries R.P."/>
            <person name="Record E."/>
            <person name="Levasseur A."/>
            <person name="Baker S.E."/>
            <person name="Bartholomew K.A."/>
            <person name="Coutinho P.M."/>
            <person name="Erdmann S."/>
            <person name="Fowler T.J."/>
            <person name="Gathman A.C."/>
            <person name="Lombard V."/>
            <person name="Henrissat B."/>
            <person name="Knabe N."/>
            <person name="Kuees U."/>
            <person name="Lilly W.W."/>
            <person name="Lindquist E."/>
            <person name="Lucas S."/>
            <person name="Magnuson J.K."/>
            <person name="Piumi F."/>
            <person name="Raudaskoski M."/>
            <person name="Salamov A."/>
            <person name="Schmutz J."/>
            <person name="Schwarze F.W.M.R."/>
            <person name="vanKuyk P.A."/>
            <person name="Horton J.S."/>
            <person name="Grigoriev I.V."/>
            <person name="Woesten H.A.B."/>
        </authorList>
    </citation>
    <scope>NUCLEOTIDE SEQUENCE [LARGE SCALE GENOMIC DNA]</scope>
    <source>
        <strain evidence="2">H4-8 / FGSC 9210</strain>
    </source>
</reference>
<dbReference type="VEuPathDB" id="FungiDB:SCHCODRAFT_02645346"/>
<sequence>MGTLTSSRKSSRLPRMVYGLTIDQKAMRSFSLANDPPWIPPTNLSAEELEEWWMWRSPTLWLHVITYCTSEFQLPAVNGLTFVWDGDERKPVVPLVDSYETTAIPSDEEVAEVAKYMHQEGQRAKWYQVTFA</sequence>
<dbReference type="AlphaFoldDB" id="D8QKN2"/>
<dbReference type="HOGENOM" id="CLU_1918301_0_0_1"/>
<organism evidence="2">
    <name type="scientific">Schizophyllum commune (strain H4-8 / FGSC 9210)</name>
    <name type="common">Split gill fungus</name>
    <dbReference type="NCBI Taxonomy" id="578458"/>
    <lineage>
        <taxon>Eukaryota</taxon>
        <taxon>Fungi</taxon>
        <taxon>Dikarya</taxon>
        <taxon>Basidiomycota</taxon>
        <taxon>Agaricomycotina</taxon>
        <taxon>Agaricomycetes</taxon>
        <taxon>Agaricomycetidae</taxon>
        <taxon>Agaricales</taxon>
        <taxon>Schizophyllaceae</taxon>
        <taxon>Schizophyllum</taxon>
    </lineage>
</organism>
<protein>
    <submittedName>
        <fullName evidence="1">Uncharacterized protein</fullName>
    </submittedName>
</protein>
<dbReference type="RefSeq" id="XP_003026544.1">
    <property type="nucleotide sequence ID" value="XM_003026498.1"/>
</dbReference>
<accession>D8QKN2</accession>
<evidence type="ECO:0000313" key="2">
    <source>
        <dbReference type="Proteomes" id="UP000007431"/>
    </source>
</evidence>
<dbReference type="GeneID" id="9593261"/>
<gene>
    <name evidence="1" type="ORF">SCHCODRAFT_114398</name>
</gene>
<name>D8QKN2_SCHCM</name>
<evidence type="ECO:0000313" key="1">
    <source>
        <dbReference type="EMBL" id="EFI91641.1"/>
    </source>
</evidence>
<dbReference type="InParanoid" id="D8QKN2"/>
<dbReference type="KEGG" id="scm:SCHCO_02645346"/>
<dbReference type="OrthoDB" id="10309242at2759"/>
<dbReference type="Proteomes" id="UP000007431">
    <property type="component" value="Unassembled WGS sequence"/>
</dbReference>
<dbReference type="EMBL" id="GL377316">
    <property type="protein sequence ID" value="EFI91641.1"/>
    <property type="molecule type" value="Genomic_DNA"/>
</dbReference>
<feature type="non-terminal residue" evidence="1">
    <location>
        <position position="132"/>
    </location>
</feature>